<protein>
    <recommendedName>
        <fullName evidence="1">DNA primase/polymerase bifunctional N-terminal domain-containing protein</fullName>
    </recommendedName>
</protein>
<comment type="caution">
    <text evidence="2">The sequence shown here is derived from an EMBL/GenBank/DDBJ whole genome shotgun (WGS) entry which is preliminary data.</text>
</comment>
<keyword evidence="3" id="KW-1185">Reference proteome</keyword>
<sequence length="328" mass="36109">MRSGLFEHWQAEYAAHDIATFPVGDNKMPAVRGYLKVGPKTSSQLALRFGDASNIGLACKRNKITVLDIDTPDERVLADALVEHGSTPFVVRTGSGNFQAWYRHNGEGRKVRPNPRKPIDILGDGYVVAPPSLGSRGTPYRIIQGGLDDLDRLPTMQSANAAADPKPALREGDGRNPALFNRCLEFARFSPGIEALMEKAMAYNESHFLEPMPEAEVLKVVASAWEYEVTGQNWKGRGARVVIEHDTIDELAAEDPRAFALLSLLMRHHWGREFVLAKAYAAKLNWAPNTFKAARDVLVEKGMLVCVHSGGRGPKDPPIYALTKGVKK</sequence>
<dbReference type="AlphaFoldDB" id="A0A433XEU9"/>
<name>A0A433XEU9_9HYPH</name>
<dbReference type="Pfam" id="PF09250">
    <property type="entry name" value="Prim-Pol"/>
    <property type="match status" value="1"/>
</dbReference>
<proteinExistence type="predicted"/>
<dbReference type="InterPro" id="IPR014820">
    <property type="entry name" value="PriCT_1"/>
</dbReference>
<organism evidence="2 3">
    <name type="scientific">Arsenicitalea aurantiaca</name>
    <dbReference type="NCBI Taxonomy" id="1783274"/>
    <lineage>
        <taxon>Bacteria</taxon>
        <taxon>Pseudomonadati</taxon>
        <taxon>Pseudomonadota</taxon>
        <taxon>Alphaproteobacteria</taxon>
        <taxon>Hyphomicrobiales</taxon>
        <taxon>Devosiaceae</taxon>
        <taxon>Arsenicitalea</taxon>
    </lineage>
</organism>
<evidence type="ECO:0000313" key="2">
    <source>
        <dbReference type="EMBL" id="RUT32629.1"/>
    </source>
</evidence>
<dbReference type="OrthoDB" id="7375281at2"/>
<reference evidence="2 3" key="1">
    <citation type="journal article" date="2016" name="Int. J. Syst. Evol. Microbiol.">
        <title>Arsenicitalea aurantiaca gen. nov., sp. nov., a new member of the family Hyphomicrobiaceae, isolated from high-arsenic sediment.</title>
        <authorList>
            <person name="Mu Y."/>
            <person name="Zhou L."/>
            <person name="Zeng X.C."/>
            <person name="Liu L."/>
            <person name="Pan Y."/>
            <person name="Chen X."/>
            <person name="Wang J."/>
            <person name="Li S."/>
            <person name="Li W.J."/>
            <person name="Wang Y."/>
        </authorList>
    </citation>
    <scope>NUCLEOTIDE SEQUENCE [LARGE SCALE GENOMIC DNA]</scope>
    <source>
        <strain evidence="2 3">42-50</strain>
    </source>
</reference>
<accession>A0A433XEU9</accession>
<evidence type="ECO:0000259" key="1">
    <source>
        <dbReference type="SMART" id="SM00943"/>
    </source>
</evidence>
<dbReference type="InterPro" id="IPR015330">
    <property type="entry name" value="DNA_primase/pol_bifunc_N"/>
</dbReference>
<dbReference type="SMART" id="SM00943">
    <property type="entry name" value="Prim-Pol"/>
    <property type="match status" value="1"/>
</dbReference>
<dbReference type="Pfam" id="PF08708">
    <property type="entry name" value="PriCT_1"/>
    <property type="match status" value="1"/>
</dbReference>
<dbReference type="SUPFAM" id="SSF56747">
    <property type="entry name" value="Prim-pol domain"/>
    <property type="match status" value="1"/>
</dbReference>
<dbReference type="EMBL" id="RZNJ01000002">
    <property type="protein sequence ID" value="RUT32629.1"/>
    <property type="molecule type" value="Genomic_DNA"/>
</dbReference>
<dbReference type="Proteomes" id="UP000281547">
    <property type="component" value="Unassembled WGS sequence"/>
</dbReference>
<dbReference type="RefSeq" id="WP_127187586.1">
    <property type="nucleotide sequence ID" value="NZ_RZNJ01000002.1"/>
</dbReference>
<gene>
    <name evidence="2" type="ORF">EMQ25_05635</name>
</gene>
<evidence type="ECO:0000313" key="3">
    <source>
        <dbReference type="Proteomes" id="UP000281547"/>
    </source>
</evidence>
<feature type="domain" description="DNA primase/polymerase bifunctional N-terminal" evidence="1">
    <location>
        <begin position="11"/>
        <end position="160"/>
    </location>
</feature>